<dbReference type="Pfam" id="PF00730">
    <property type="entry name" value="HhH-GPD"/>
    <property type="match status" value="1"/>
</dbReference>
<dbReference type="RefSeq" id="WP_126562101.1">
    <property type="nucleotide sequence ID" value="NZ_RYDJ01000009.1"/>
</dbReference>
<evidence type="ECO:0000256" key="2">
    <source>
        <dbReference type="ARBA" id="ARBA00012000"/>
    </source>
</evidence>
<evidence type="ECO:0000256" key="3">
    <source>
        <dbReference type="ARBA" id="ARBA00022763"/>
    </source>
</evidence>
<evidence type="ECO:0000256" key="4">
    <source>
        <dbReference type="ARBA" id="ARBA00023204"/>
    </source>
</evidence>
<keyword evidence="3" id="KW-0227">DNA damage</keyword>
<dbReference type="GO" id="GO:0043916">
    <property type="term" value="F:DNA-7-methylguanine glycosylase activity"/>
    <property type="evidence" value="ECO:0007669"/>
    <property type="project" value="TreeGrafter"/>
</dbReference>
<dbReference type="InterPro" id="IPR051912">
    <property type="entry name" value="Alkylbase_DNA_Glycosylase/TA"/>
</dbReference>
<dbReference type="GO" id="GO:0008725">
    <property type="term" value="F:DNA-3-methyladenine glycosylase activity"/>
    <property type="evidence" value="ECO:0007669"/>
    <property type="project" value="TreeGrafter"/>
</dbReference>
<accession>A0A3S0MI58</accession>
<organism evidence="6 7">
    <name type="scientific">Flavobacterium bomense</name>
    <dbReference type="NCBI Taxonomy" id="2497483"/>
    <lineage>
        <taxon>Bacteria</taxon>
        <taxon>Pseudomonadati</taxon>
        <taxon>Bacteroidota</taxon>
        <taxon>Flavobacteriia</taxon>
        <taxon>Flavobacteriales</taxon>
        <taxon>Flavobacteriaceae</taxon>
        <taxon>Flavobacterium</taxon>
    </lineage>
</organism>
<dbReference type="PANTHER" id="PTHR43003">
    <property type="entry name" value="DNA-3-METHYLADENINE GLYCOSYLASE"/>
    <property type="match status" value="1"/>
</dbReference>
<dbReference type="Gene3D" id="1.10.340.30">
    <property type="entry name" value="Hypothetical protein, domain 2"/>
    <property type="match status" value="1"/>
</dbReference>
<dbReference type="GO" id="GO:0006307">
    <property type="term" value="P:DNA alkylation repair"/>
    <property type="evidence" value="ECO:0007669"/>
    <property type="project" value="TreeGrafter"/>
</dbReference>
<dbReference type="Proteomes" id="UP000280825">
    <property type="component" value="Unassembled WGS sequence"/>
</dbReference>
<dbReference type="AlphaFoldDB" id="A0A3S0MI58"/>
<protein>
    <recommendedName>
        <fullName evidence="2">DNA-3-methyladenine glycosylase II</fullName>
        <ecNumber evidence="2">3.2.2.21</ecNumber>
    </recommendedName>
</protein>
<proteinExistence type="predicted"/>
<dbReference type="GO" id="GO:0006285">
    <property type="term" value="P:base-excision repair, AP site formation"/>
    <property type="evidence" value="ECO:0007669"/>
    <property type="project" value="TreeGrafter"/>
</dbReference>
<dbReference type="GO" id="GO:0032993">
    <property type="term" value="C:protein-DNA complex"/>
    <property type="evidence" value="ECO:0007669"/>
    <property type="project" value="TreeGrafter"/>
</dbReference>
<comment type="catalytic activity">
    <reaction evidence="1">
        <text>Hydrolysis of alkylated DNA, releasing 3-methyladenine, 3-methylguanine, 7-methylguanine and 7-methyladenine.</text>
        <dbReference type="EC" id="3.2.2.21"/>
    </reaction>
</comment>
<evidence type="ECO:0000313" key="7">
    <source>
        <dbReference type="Proteomes" id="UP000280825"/>
    </source>
</evidence>
<evidence type="ECO:0000256" key="1">
    <source>
        <dbReference type="ARBA" id="ARBA00000086"/>
    </source>
</evidence>
<dbReference type="GO" id="GO:0032131">
    <property type="term" value="F:alkylated DNA binding"/>
    <property type="evidence" value="ECO:0007669"/>
    <property type="project" value="TreeGrafter"/>
</dbReference>
<dbReference type="InterPro" id="IPR011257">
    <property type="entry name" value="DNA_glycosylase"/>
</dbReference>
<keyword evidence="7" id="KW-1185">Reference proteome</keyword>
<dbReference type="Gene3D" id="1.10.1670.40">
    <property type="match status" value="1"/>
</dbReference>
<feature type="domain" description="HhH-GPD" evidence="5">
    <location>
        <begin position="42"/>
        <end position="191"/>
    </location>
</feature>
<dbReference type="GO" id="GO:0005737">
    <property type="term" value="C:cytoplasm"/>
    <property type="evidence" value="ECO:0007669"/>
    <property type="project" value="TreeGrafter"/>
</dbReference>
<keyword evidence="4" id="KW-0234">DNA repair</keyword>
<dbReference type="EC" id="3.2.2.21" evidence="2"/>
<reference evidence="6 7" key="1">
    <citation type="submission" date="2018-12" db="EMBL/GenBank/DDBJ databases">
        <title>Flavobacterium sp. nov., isolated from glacier ice.</title>
        <authorList>
            <person name="Liu Q."/>
            <person name="Xin Y.-H."/>
        </authorList>
    </citation>
    <scope>NUCLEOTIDE SEQUENCE [LARGE SCALE GENOMIC DNA]</scope>
    <source>
        <strain evidence="6 7">RB1N8</strain>
    </source>
</reference>
<sequence length="200" mass="23113">MQEAIDYLLEKDAIFKAIIEQYGMPIIPKRPQGFETLVLLILEQQVSIDSAKATFLKIKTTLKTVTPEILVLISDAEFRNLGVSRQKTSYIKALATALINKELDLESLPAKTALQVREELIKIKGIGNWTIDIYLMFCLQEPDLLPLGDIAVVHTIKELLDIHDKNEMQVHTLKWSPYRSFATYLLWHHYLKKRNRTVFY</sequence>
<dbReference type="PANTHER" id="PTHR43003:SF5">
    <property type="entry name" value="DNA-3-METHYLADENINE GLYCOSYLASE"/>
    <property type="match status" value="1"/>
</dbReference>
<comment type="caution">
    <text evidence="6">The sequence shown here is derived from an EMBL/GenBank/DDBJ whole genome shotgun (WGS) entry which is preliminary data.</text>
</comment>
<dbReference type="InterPro" id="IPR003265">
    <property type="entry name" value="HhH-GPD_domain"/>
</dbReference>
<evidence type="ECO:0000259" key="5">
    <source>
        <dbReference type="SMART" id="SM00478"/>
    </source>
</evidence>
<dbReference type="CDD" id="cd00056">
    <property type="entry name" value="ENDO3c"/>
    <property type="match status" value="1"/>
</dbReference>
<dbReference type="SMART" id="SM00478">
    <property type="entry name" value="ENDO3c"/>
    <property type="match status" value="1"/>
</dbReference>
<dbReference type="SUPFAM" id="SSF48150">
    <property type="entry name" value="DNA-glycosylase"/>
    <property type="match status" value="1"/>
</dbReference>
<name>A0A3S0MI58_9FLAO</name>
<evidence type="ECO:0000313" key="6">
    <source>
        <dbReference type="EMBL" id="RTZ04307.1"/>
    </source>
</evidence>
<dbReference type="EMBL" id="RYDJ01000009">
    <property type="protein sequence ID" value="RTZ04307.1"/>
    <property type="molecule type" value="Genomic_DNA"/>
</dbReference>
<gene>
    <name evidence="6" type="ORF">EKL98_08955</name>
</gene>